<evidence type="ECO:0000256" key="6">
    <source>
        <dbReference type="ARBA" id="ARBA00022729"/>
    </source>
</evidence>
<sequence length="855" mass="91151">MPAIDQASFCRRARGSCADAGSRRLPPTHIAGCAFRPWKARDSTRPASLANSTSAAAGRYIVYARRLVLSFSLLLGIAWGSNDALAVSSPSPSAAVEFDTQTLIARGYSADIAKFFSGDSRFLPGKQEVTIALNANQTYTTNVQFDDDGDPCFDAALLDTLRLRKPSDLAGCADPEQMWPEFHMKLHPGQFRIDMTVPEEAFDPRRRGNGLHSGGEAVLLNYDVFAQRFDTRFGSSHYLQARLEPGFNIGNWFFRNRGALTHSGKGFSYQLQDTYLARTVDAWGAITQIGQFTSTGENLGGLPMLGFQISSDRLQNSGQLTVPIQGIAESNATVEVRQRGRVVYRTIVPPGPFMLSDIGSVAQNADLQIEITEQDGRKRRFEMPVGMGYADAKQPTTWQAAIGRYQDAGNSDRTRAPAIFATGEISFSPLDNLRVSTAALAASGYLHASVQGTLSAKSGAWLASGVRYSRMAGAGQGYQFELQGSSRIGGNVFASASWLSRSIRYTTPDVALGSLGDATGTGQTKHSANASINWAHPRWGSFTYGLSYNSFVGAPNSVSHTLSIGRKIGRANVSLAAQISPKSGSSVYANVSIPLGGGSLSARTTRSQRGDLTFGTSYGNRLGRDGSYSIGASGSKSGQTANASVSMRTGFAQFGAGVAQSTSNSRSTYLSASGGIAYANGLFGTASSRIGETFAIVSVPNQKGLRISAPGGTSITNPFGTAVISSLTPYTKAQLRLDTQSLPMNVRLDTTTVDIGLRRGSVLTRTIHAAETRQLMLTIRDSTGATAPVGTTVLDEQGQFLGTIIGDGNFILNDDDIGRPIRLSGVNRSECRVTYEAPARFDPNQPYEEAEGTCG</sequence>
<dbReference type="Proteomes" id="UP000002700">
    <property type="component" value="Chromosome II"/>
</dbReference>
<dbReference type="AlphaFoldDB" id="Q3JI15"/>
<dbReference type="PROSITE" id="PS01151">
    <property type="entry name" value="FIMBRIAL_USHER"/>
    <property type="match status" value="1"/>
</dbReference>
<dbReference type="Pfam" id="PF13954">
    <property type="entry name" value="PapC_N"/>
    <property type="match status" value="1"/>
</dbReference>
<dbReference type="Gene3D" id="2.60.40.2610">
    <property type="entry name" value="Outer membrane usher protein FimD, plug domain"/>
    <property type="match status" value="1"/>
</dbReference>
<evidence type="ECO:0000259" key="10">
    <source>
        <dbReference type="Pfam" id="PF13954"/>
    </source>
</evidence>
<evidence type="ECO:0000256" key="7">
    <source>
        <dbReference type="ARBA" id="ARBA00023136"/>
    </source>
</evidence>
<evidence type="ECO:0000256" key="2">
    <source>
        <dbReference type="ARBA" id="ARBA00008064"/>
    </source>
</evidence>
<dbReference type="PANTHER" id="PTHR30451:SF8">
    <property type="entry name" value="FIMBRIAL USHER PROTEIN"/>
    <property type="match status" value="1"/>
</dbReference>
<accession>Q3JI15</accession>
<dbReference type="InterPro" id="IPR025885">
    <property type="entry name" value="PapC_N"/>
</dbReference>
<dbReference type="Gene3D" id="3.10.20.410">
    <property type="match status" value="1"/>
</dbReference>
<keyword evidence="3 9" id="KW-0813">Transport</keyword>
<dbReference type="HOGENOM" id="CLU_009120_1_2_4"/>
<evidence type="ECO:0000313" key="11">
    <source>
        <dbReference type="EMBL" id="ABA51691.1"/>
    </source>
</evidence>
<dbReference type="Pfam" id="PF00577">
    <property type="entry name" value="Usher"/>
    <property type="match status" value="1"/>
</dbReference>
<protein>
    <submittedName>
        <fullName evidence="11">Putative fimbrial usher protein</fullName>
    </submittedName>
</protein>
<dbReference type="Gene3D" id="2.60.40.3110">
    <property type="match status" value="1"/>
</dbReference>
<keyword evidence="7 9" id="KW-0472">Membrane</keyword>
<dbReference type="InterPro" id="IPR018030">
    <property type="entry name" value="Fimbrial_membr_usher_CS"/>
</dbReference>
<keyword evidence="6" id="KW-0732">Signal</keyword>
<evidence type="ECO:0000313" key="12">
    <source>
        <dbReference type="Proteomes" id="UP000002700"/>
    </source>
</evidence>
<evidence type="ECO:0000256" key="8">
    <source>
        <dbReference type="ARBA" id="ARBA00023237"/>
    </source>
</evidence>
<comment type="similarity">
    <text evidence="2 9">Belongs to the fimbrial export usher family.</text>
</comment>
<evidence type="ECO:0000256" key="4">
    <source>
        <dbReference type="ARBA" id="ARBA00022452"/>
    </source>
</evidence>
<name>Q3JI15_BURP1</name>
<keyword evidence="5 9" id="KW-0812">Transmembrane</keyword>
<reference evidence="11 12" key="1">
    <citation type="submission" date="2005-09" db="EMBL/GenBank/DDBJ databases">
        <authorList>
            <person name="Woods D.E."/>
            <person name="Nierman W.C."/>
        </authorList>
    </citation>
    <scope>NUCLEOTIDE SEQUENCE [LARGE SCALE GENOMIC DNA]</scope>
    <source>
        <strain evidence="11 12">1710b</strain>
    </source>
</reference>
<gene>
    <name evidence="11" type="ordered locus">BURPS1710b_A1631</name>
</gene>
<dbReference type="PANTHER" id="PTHR30451">
    <property type="entry name" value="OUTER MEMBRANE USHER PROTEIN"/>
    <property type="match status" value="1"/>
</dbReference>
<dbReference type="EnsemblBacteria" id="ABA51691">
    <property type="protein sequence ID" value="ABA51691"/>
    <property type="gene ID" value="BURPS1710b_A1631"/>
</dbReference>
<evidence type="ECO:0000256" key="5">
    <source>
        <dbReference type="ARBA" id="ARBA00022692"/>
    </source>
</evidence>
<dbReference type="EMBL" id="CP000125">
    <property type="protein sequence ID" value="ABA51691.1"/>
    <property type="molecule type" value="Genomic_DNA"/>
</dbReference>
<dbReference type="InterPro" id="IPR042186">
    <property type="entry name" value="FimD_plug_dom"/>
</dbReference>
<dbReference type="GO" id="GO:0015473">
    <property type="term" value="F:fimbrial usher porin activity"/>
    <property type="evidence" value="ECO:0007669"/>
    <property type="project" value="InterPro"/>
</dbReference>
<evidence type="ECO:0000256" key="1">
    <source>
        <dbReference type="ARBA" id="ARBA00004571"/>
    </source>
</evidence>
<proteinExistence type="inferred from homology"/>
<keyword evidence="4" id="KW-1134">Transmembrane beta strand</keyword>
<evidence type="ECO:0000256" key="3">
    <source>
        <dbReference type="ARBA" id="ARBA00022448"/>
    </source>
</evidence>
<dbReference type="SUPFAM" id="SSF141729">
    <property type="entry name" value="FimD N-terminal domain-like"/>
    <property type="match status" value="1"/>
</dbReference>
<dbReference type="InterPro" id="IPR037224">
    <property type="entry name" value="PapC_N_sf"/>
</dbReference>
<keyword evidence="8 9" id="KW-0998">Cell outer membrane</keyword>
<dbReference type="InterPro" id="IPR000015">
    <property type="entry name" value="Fimb_usher"/>
</dbReference>
<dbReference type="GO" id="GO:0009279">
    <property type="term" value="C:cell outer membrane"/>
    <property type="evidence" value="ECO:0007669"/>
    <property type="project" value="UniProtKB-SubCell"/>
</dbReference>
<organism evidence="11 12">
    <name type="scientific">Burkholderia pseudomallei (strain 1710b)</name>
    <dbReference type="NCBI Taxonomy" id="320372"/>
    <lineage>
        <taxon>Bacteria</taxon>
        <taxon>Pseudomonadati</taxon>
        <taxon>Pseudomonadota</taxon>
        <taxon>Betaproteobacteria</taxon>
        <taxon>Burkholderiales</taxon>
        <taxon>Burkholderiaceae</taxon>
        <taxon>Burkholderia</taxon>
        <taxon>pseudomallei group</taxon>
    </lineage>
</organism>
<dbReference type="GO" id="GO:0009297">
    <property type="term" value="P:pilus assembly"/>
    <property type="evidence" value="ECO:0007669"/>
    <property type="project" value="InterPro"/>
</dbReference>
<comment type="subcellular location">
    <subcellularLocation>
        <location evidence="1 9">Cell outer membrane</location>
        <topology evidence="1 9">Multi-pass membrane protein</topology>
    </subcellularLocation>
</comment>
<keyword evidence="9" id="KW-1029">Fimbrium biogenesis</keyword>
<evidence type="ECO:0000256" key="9">
    <source>
        <dbReference type="RuleBase" id="RU003884"/>
    </source>
</evidence>
<dbReference type="KEGG" id="bpm:BURPS1710b_A1631"/>
<feature type="domain" description="PapC N-terminal" evidence="10">
    <location>
        <begin position="97"/>
        <end position="224"/>
    </location>
</feature>